<gene>
    <name evidence="1" type="ORF">L6E24_07270</name>
</gene>
<dbReference type="GeneID" id="74307488"/>
<organism evidence="1 2">
    <name type="scientific">Methanoplanus endosymbiosus</name>
    <dbReference type="NCBI Taxonomy" id="33865"/>
    <lineage>
        <taxon>Archaea</taxon>
        <taxon>Methanobacteriati</taxon>
        <taxon>Methanobacteriota</taxon>
        <taxon>Stenosarchaea group</taxon>
        <taxon>Methanomicrobia</taxon>
        <taxon>Methanomicrobiales</taxon>
        <taxon>Methanomicrobiaceae</taxon>
        <taxon>Methanoplanus</taxon>
    </lineage>
</organism>
<evidence type="ECO:0000313" key="1">
    <source>
        <dbReference type="EMBL" id="UUX91185.1"/>
    </source>
</evidence>
<name>A0A9E7TIY2_9EURY</name>
<sequence>MINRAGHAVRGRNGAADEDGRITEIIEINAGSCVLGVKTGDLRRTFASGRPAEIWTIRREWGCHLAEREGKGVVSHNKRAFNIEMKSGRRFTISLESLKNLLKGHSSYAYVGEIVPAKRTYRNPVGSGMIPPAGRMTGARLSPTVNQAL</sequence>
<keyword evidence="2" id="KW-1185">Reference proteome</keyword>
<dbReference type="RefSeq" id="WP_257741337.1">
    <property type="nucleotide sequence ID" value="NZ_CP096115.1"/>
</dbReference>
<dbReference type="EMBL" id="CP096115">
    <property type="protein sequence ID" value="UUX91185.1"/>
    <property type="molecule type" value="Genomic_DNA"/>
</dbReference>
<reference evidence="1" key="1">
    <citation type="submission" date="2022-04" db="EMBL/GenBank/DDBJ databases">
        <title>Complete genome of Methanoplanus endosymbiosus DSM 3599.</title>
        <authorList>
            <person name="Chen S.-C."/>
            <person name="You Y.-T."/>
            <person name="Zhou Y.-Z."/>
            <person name="Lai M.-C."/>
        </authorList>
    </citation>
    <scope>NUCLEOTIDE SEQUENCE</scope>
    <source>
        <strain evidence="1">DSM 3599</strain>
    </source>
</reference>
<proteinExistence type="predicted"/>
<dbReference type="AlphaFoldDB" id="A0A9E7TIY2"/>
<dbReference type="Proteomes" id="UP001060368">
    <property type="component" value="Chromosome"/>
</dbReference>
<accession>A0A9E7TIY2</accession>
<protein>
    <submittedName>
        <fullName evidence="1">Uncharacterized protein</fullName>
    </submittedName>
</protein>
<dbReference type="KEGG" id="mend:L6E24_07270"/>
<evidence type="ECO:0000313" key="2">
    <source>
        <dbReference type="Proteomes" id="UP001060368"/>
    </source>
</evidence>